<sequence length="362" mass="40162">MRILFYITLIAMALVALVSADGNVVTLTPENFDKVVDGSKTVFVKFYAPWCGHCKKLAPDYEVLADTFQKASDKVAIAKVNCDDHKDLCSKYDVSGYPTLKIFDKSTTSKDYNGQRSIEELITYINNHAGTNMKVKKAPSNVVDLTPSNFESVVLDKSKHVLVEFFAPWCGHCKKLAPDYEILGNTYANEKDVVIAKMDCDNAANKDLCSKYGITGFPTIKFFSKDNKEGAKYEQGRELDTFINFINKNAGSKRTKGGKLMADAGRVEKLDTLASEFITAAADARKEIIKKAQTIVDSLSEELKADGAYYVKVMKTIVDKSVDYIQTETARLTKLVSGSIKGDKLDQFTKKINVLESFKSSN</sequence>
<dbReference type="FunCoup" id="F1A273">
    <property type="interactions" value="529"/>
</dbReference>
<dbReference type="PROSITE" id="PS51352">
    <property type="entry name" value="THIOREDOXIN_2"/>
    <property type="match status" value="2"/>
</dbReference>
<dbReference type="EC" id="5.3.4.1" evidence="3"/>
<dbReference type="CDD" id="cd02998">
    <property type="entry name" value="PDI_a_ERp38"/>
    <property type="match status" value="2"/>
</dbReference>
<dbReference type="SUPFAM" id="SSF47933">
    <property type="entry name" value="ERP29 C domain-like"/>
    <property type="match status" value="1"/>
</dbReference>
<feature type="signal peptide" evidence="10">
    <location>
        <begin position="1"/>
        <end position="20"/>
    </location>
</feature>
<dbReference type="InterPro" id="IPR005788">
    <property type="entry name" value="PDI_thioredoxin-like_dom"/>
</dbReference>
<keyword evidence="6" id="KW-1015">Disulfide bond</keyword>
<dbReference type="GO" id="GO:0042175">
    <property type="term" value="C:nuclear outer membrane-endoplasmic reticulum membrane network"/>
    <property type="evidence" value="ECO:0007669"/>
    <property type="project" value="EnsemblProtists"/>
</dbReference>
<dbReference type="GO" id="GO:0003756">
    <property type="term" value="F:protein disulfide isomerase activity"/>
    <property type="evidence" value="ECO:0000318"/>
    <property type="project" value="GO_Central"/>
</dbReference>
<dbReference type="AlphaFoldDB" id="F1A273"/>
<evidence type="ECO:0000256" key="1">
    <source>
        <dbReference type="ARBA" id="ARBA00001182"/>
    </source>
</evidence>
<keyword evidence="4 10" id="KW-0732">Signal</keyword>
<dbReference type="VEuPathDB" id="AmoebaDB:DICPUDRAFT_51128"/>
<dbReference type="STRING" id="5786.F1A273"/>
<evidence type="ECO:0000256" key="2">
    <source>
        <dbReference type="ARBA" id="ARBA00006347"/>
    </source>
</evidence>
<dbReference type="PANTHER" id="PTHR45672:SF11">
    <property type="entry name" value="PROTEIN DISULFIDE-ISOMERASE C17H9.14C"/>
    <property type="match status" value="1"/>
</dbReference>
<dbReference type="OrthoDB" id="10264505at2759"/>
<organism evidence="12 13">
    <name type="scientific">Dictyostelium purpureum</name>
    <name type="common">Slime mold</name>
    <dbReference type="NCBI Taxonomy" id="5786"/>
    <lineage>
        <taxon>Eukaryota</taxon>
        <taxon>Amoebozoa</taxon>
        <taxon>Evosea</taxon>
        <taxon>Eumycetozoa</taxon>
        <taxon>Dictyostelia</taxon>
        <taxon>Dictyosteliales</taxon>
        <taxon>Dictyosteliaceae</taxon>
        <taxon>Dictyostelium</taxon>
    </lineage>
</organism>
<keyword evidence="8" id="KW-0676">Redox-active center</keyword>
<dbReference type="GO" id="GO:0006457">
    <property type="term" value="P:protein folding"/>
    <property type="evidence" value="ECO:0000318"/>
    <property type="project" value="GO_Central"/>
</dbReference>
<evidence type="ECO:0000256" key="5">
    <source>
        <dbReference type="ARBA" id="ARBA00022737"/>
    </source>
</evidence>
<protein>
    <recommendedName>
        <fullName evidence="3">protein disulfide-isomerase</fullName>
        <ecNumber evidence="3">5.3.4.1</ecNumber>
    </recommendedName>
</protein>
<dbReference type="InterPro" id="IPR017937">
    <property type="entry name" value="Thioredoxin_CS"/>
</dbReference>
<dbReference type="KEGG" id="dpp:DICPUDRAFT_51128"/>
<proteinExistence type="inferred from homology"/>
<dbReference type="GeneID" id="10505089"/>
<feature type="chain" id="PRO_5003265581" description="protein disulfide-isomerase" evidence="10">
    <location>
        <begin position="21"/>
        <end position="362"/>
    </location>
</feature>
<dbReference type="InParanoid" id="F1A273"/>
<name>F1A273_DICPU</name>
<evidence type="ECO:0000256" key="4">
    <source>
        <dbReference type="ARBA" id="ARBA00022729"/>
    </source>
</evidence>
<dbReference type="PRINTS" id="PR00421">
    <property type="entry name" value="THIOREDOXIN"/>
</dbReference>
<evidence type="ECO:0000256" key="10">
    <source>
        <dbReference type="SAM" id="SignalP"/>
    </source>
</evidence>
<keyword evidence="5" id="KW-0677">Repeat</keyword>
<dbReference type="Gene3D" id="1.20.1150.12">
    <property type="entry name" value="Endoplasmic reticulum resident protein 29, C-terminal domain"/>
    <property type="match status" value="1"/>
</dbReference>
<keyword evidence="7" id="KW-0413">Isomerase</keyword>
<dbReference type="Pfam" id="PF07749">
    <property type="entry name" value="ERp29"/>
    <property type="match status" value="1"/>
</dbReference>
<comment type="catalytic activity">
    <reaction evidence="1">
        <text>Catalyzes the rearrangement of -S-S- bonds in proteins.</text>
        <dbReference type="EC" id="5.3.4.1"/>
    </reaction>
</comment>
<dbReference type="PANTHER" id="PTHR45672">
    <property type="entry name" value="PROTEIN DISULFIDE-ISOMERASE C17H9.14C-RELATED"/>
    <property type="match status" value="1"/>
</dbReference>
<dbReference type="GO" id="GO:0005783">
    <property type="term" value="C:endoplasmic reticulum"/>
    <property type="evidence" value="ECO:0000318"/>
    <property type="project" value="GO_Central"/>
</dbReference>
<reference evidence="13" key="1">
    <citation type="journal article" date="2011" name="Genome Biol.">
        <title>Comparative genomics of the social amoebae Dictyostelium discoideum and Dictyostelium purpureum.</title>
        <authorList>
            <consortium name="US DOE Joint Genome Institute (JGI-PGF)"/>
            <person name="Sucgang R."/>
            <person name="Kuo A."/>
            <person name="Tian X."/>
            <person name="Salerno W."/>
            <person name="Parikh A."/>
            <person name="Feasley C.L."/>
            <person name="Dalin E."/>
            <person name="Tu H."/>
            <person name="Huang E."/>
            <person name="Barry K."/>
            <person name="Lindquist E."/>
            <person name="Shapiro H."/>
            <person name="Bruce D."/>
            <person name="Schmutz J."/>
            <person name="Salamov A."/>
            <person name="Fey P."/>
            <person name="Gaudet P."/>
            <person name="Anjard C."/>
            <person name="Babu M.M."/>
            <person name="Basu S."/>
            <person name="Bushmanova Y."/>
            <person name="van der Wel H."/>
            <person name="Katoh-Kurasawa M."/>
            <person name="Dinh C."/>
            <person name="Coutinho P.M."/>
            <person name="Saito T."/>
            <person name="Elias M."/>
            <person name="Schaap P."/>
            <person name="Kay R.R."/>
            <person name="Henrissat B."/>
            <person name="Eichinger L."/>
            <person name="Rivero F."/>
            <person name="Putnam N.H."/>
            <person name="West C.M."/>
            <person name="Loomis W.F."/>
            <person name="Chisholm R.L."/>
            <person name="Shaulsky G."/>
            <person name="Strassmann J.E."/>
            <person name="Queller D.C."/>
            <person name="Kuspa A."/>
            <person name="Grigoriev I.V."/>
        </authorList>
    </citation>
    <scope>NUCLEOTIDE SEQUENCE [LARGE SCALE GENOMIC DNA]</scope>
    <source>
        <strain evidence="13">QSDP1</strain>
    </source>
</reference>
<evidence type="ECO:0000313" key="12">
    <source>
        <dbReference type="EMBL" id="EGC29704.1"/>
    </source>
</evidence>
<dbReference type="FunFam" id="3.40.30.10:FF:000032">
    <property type="entry name" value="Protein disulfide-isomerase A6 homolog"/>
    <property type="match status" value="2"/>
</dbReference>
<evidence type="ECO:0000256" key="3">
    <source>
        <dbReference type="ARBA" id="ARBA00012723"/>
    </source>
</evidence>
<dbReference type="EMBL" id="GL871401">
    <property type="protein sequence ID" value="EGC29704.1"/>
    <property type="molecule type" value="Genomic_DNA"/>
</dbReference>
<dbReference type="Proteomes" id="UP000001064">
    <property type="component" value="Unassembled WGS sequence"/>
</dbReference>
<dbReference type="CDD" id="cd00238">
    <property type="entry name" value="ERp29c"/>
    <property type="match status" value="1"/>
</dbReference>
<feature type="domain" description="Thioredoxin" evidence="11">
    <location>
        <begin position="5"/>
        <end position="130"/>
    </location>
</feature>
<evidence type="ECO:0000256" key="7">
    <source>
        <dbReference type="ARBA" id="ARBA00023235"/>
    </source>
</evidence>
<gene>
    <name evidence="12" type="ORF">DICPUDRAFT_51128</name>
</gene>
<dbReference type="InterPro" id="IPR051063">
    <property type="entry name" value="PDI"/>
</dbReference>
<evidence type="ECO:0000256" key="6">
    <source>
        <dbReference type="ARBA" id="ARBA00023157"/>
    </source>
</evidence>
<dbReference type="SUPFAM" id="SSF52833">
    <property type="entry name" value="Thioredoxin-like"/>
    <property type="match status" value="2"/>
</dbReference>
<dbReference type="Pfam" id="PF00085">
    <property type="entry name" value="Thioredoxin"/>
    <property type="match status" value="2"/>
</dbReference>
<dbReference type="OMA" id="FINEHAG"/>
<evidence type="ECO:0000256" key="8">
    <source>
        <dbReference type="ARBA" id="ARBA00023284"/>
    </source>
</evidence>
<dbReference type="InterPro" id="IPR036356">
    <property type="entry name" value="ERp29_C_sf"/>
</dbReference>
<dbReference type="InterPro" id="IPR036249">
    <property type="entry name" value="Thioredoxin-like_sf"/>
</dbReference>
<evidence type="ECO:0000313" key="13">
    <source>
        <dbReference type="Proteomes" id="UP000001064"/>
    </source>
</evidence>
<evidence type="ECO:0000259" key="11">
    <source>
        <dbReference type="PROSITE" id="PS51352"/>
    </source>
</evidence>
<feature type="domain" description="Thioredoxin" evidence="11">
    <location>
        <begin position="132"/>
        <end position="251"/>
    </location>
</feature>
<dbReference type="RefSeq" id="XP_003293769.1">
    <property type="nucleotide sequence ID" value="XM_003293721.1"/>
</dbReference>
<comment type="similarity">
    <text evidence="2 9">Belongs to the protein disulfide isomerase family.</text>
</comment>
<accession>F1A273</accession>
<evidence type="ECO:0000256" key="9">
    <source>
        <dbReference type="RuleBase" id="RU004208"/>
    </source>
</evidence>
<dbReference type="InterPro" id="IPR013766">
    <property type="entry name" value="Thioredoxin_domain"/>
</dbReference>
<dbReference type="NCBIfam" id="TIGR01126">
    <property type="entry name" value="pdi_dom"/>
    <property type="match status" value="2"/>
</dbReference>
<keyword evidence="13" id="KW-1185">Reference proteome</keyword>
<dbReference type="eggNOG" id="KOG0191">
    <property type="taxonomic scope" value="Eukaryota"/>
</dbReference>
<dbReference type="InterPro" id="IPR011679">
    <property type="entry name" value="ERp29_C"/>
</dbReference>
<dbReference type="Gene3D" id="3.40.30.10">
    <property type="entry name" value="Glutaredoxin"/>
    <property type="match status" value="2"/>
</dbReference>
<dbReference type="PROSITE" id="PS00194">
    <property type="entry name" value="THIOREDOXIN_1"/>
    <property type="match status" value="2"/>
</dbReference>